<evidence type="ECO:0000313" key="7">
    <source>
        <dbReference type="Proteomes" id="UP000279422"/>
    </source>
</evidence>
<dbReference type="Gene3D" id="3.30.70.20">
    <property type="match status" value="1"/>
</dbReference>
<keyword evidence="1" id="KW-0004">4Fe-4S</keyword>
<evidence type="ECO:0000259" key="5">
    <source>
        <dbReference type="PROSITE" id="PS51379"/>
    </source>
</evidence>
<feature type="domain" description="4Fe-4S ferredoxin-type" evidence="5">
    <location>
        <begin position="5"/>
        <end position="34"/>
    </location>
</feature>
<dbReference type="PANTHER" id="PTHR43687">
    <property type="entry name" value="ADENYLYLSULFATE REDUCTASE, BETA SUBUNIT"/>
    <property type="match status" value="1"/>
</dbReference>
<gene>
    <name evidence="6" type="ORF">DRJ00_03775</name>
</gene>
<dbReference type="PROSITE" id="PS00198">
    <property type="entry name" value="4FE4S_FER_1"/>
    <property type="match status" value="1"/>
</dbReference>
<evidence type="ECO:0000256" key="3">
    <source>
        <dbReference type="ARBA" id="ARBA00023004"/>
    </source>
</evidence>
<dbReference type="PANTHER" id="PTHR43687:SF1">
    <property type="entry name" value="FERREDOXIN III"/>
    <property type="match status" value="1"/>
</dbReference>
<proteinExistence type="predicted"/>
<accession>A0A497E482</accession>
<keyword evidence="2" id="KW-0479">Metal-binding</keyword>
<dbReference type="InterPro" id="IPR050572">
    <property type="entry name" value="Fe-S_Ferredoxin"/>
</dbReference>
<evidence type="ECO:0000256" key="4">
    <source>
        <dbReference type="ARBA" id="ARBA00023014"/>
    </source>
</evidence>
<dbReference type="InterPro" id="IPR017896">
    <property type="entry name" value="4Fe4S_Fe-S-bd"/>
</dbReference>
<organism evidence="6 7">
    <name type="scientific">Aerophobetes bacterium</name>
    <dbReference type="NCBI Taxonomy" id="2030807"/>
    <lineage>
        <taxon>Bacteria</taxon>
        <taxon>Candidatus Aerophobota</taxon>
    </lineage>
</organism>
<evidence type="ECO:0000313" key="6">
    <source>
        <dbReference type="EMBL" id="RLE09591.1"/>
    </source>
</evidence>
<name>A0A497E482_UNCAE</name>
<comment type="caution">
    <text evidence="6">The sequence shown here is derived from an EMBL/GenBank/DDBJ whole genome shotgun (WGS) entry which is preliminary data.</text>
</comment>
<reference evidence="6 7" key="1">
    <citation type="submission" date="2018-06" db="EMBL/GenBank/DDBJ databases">
        <title>Extensive metabolic versatility and redundancy in microbially diverse, dynamic hydrothermal sediments.</title>
        <authorList>
            <person name="Dombrowski N."/>
            <person name="Teske A."/>
            <person name="Baker B.J."/>
        </authorList>
    </citation>
    <scope>NUCLEOTIDE SEQUENCE [LARGE SCALE GENOMIC DNA]</scope>
    <source>
        <strain evidence="6">B47_G16</strain>
    </source>
</reference>
<dbReference type="InterPro" id="IPR017900">
    <property type="entry name" value="4Fe4S_Fe_S_CS"/>
</dbReference>
<dbReference type="Proteomes" id="UP000279422">
    <property type="component" value="Unassembled WGS sequence"/>
</dbReference>
<feature type="domain" description="4Fe-4S ferredoxin-type" evidence="5">
    <location>
        <begin position="35"/>
        <end position="65"/>
    </location>
</feature>
<dbReference type="PROSITE" id="PS51379">
    <property type="entry name" value="4FE4S_FER_2"/>
    <property type="match status" value="2"/>
</dbReference>
<protein>
    <submittedName>
        <fullName evidence="6">4Fe-4S ferredoxin</fullName>
    </submittedName>
</protein>
<dbReference type="EMBL" id="QMPZ01000038">
    <property type="protein sequence ID" value="RLE09591.1"/>
    <property type="molecule type" value="Genomic_DNA"/>
</dbReference>
<dbReference type="SUPFAM" id="SSF54862">
    <property type="entry name" value="4Fe-4S ferredoxins"/>
    <property type="match status" value="1"/>
</dbReference>
<evidence type="ECO:0000256" key="1">
    <source>
        <dbReference type="ARBA" id="ARBA00022485"/>
    </source>
</evidence>
<dbReference type="AlphaFoldDB" id="A0A497E482"/>
<keyword evidence="3" id="KW-0408">Iron</keyword>
<dbReference type="GO" id="GO:0046872">
    <property type="term" value="F:metal ion binding"/>
    <property type="evidence" value="ECO:0007669"/>
    <property type="project" value="UniProtKB-KW"/>
</dbReference>
<dbReference type="GO" id="GO:0051539">
    <property type="term" value="F:4 iron, 4 sulfur cluster binding"/>
    <property type="evidence" value="ECO:0007669"/>
    <property type="project" value="UniProtKB-KW"/>
</dbReference>
<dbReference type="Pfam" id="PF13237">
    <property type="entry name" value="Fer4_10"/>
    <property type="match status" value="1"/>
</dbReference>
<evidence type="ECO:0000256" key="2">
    <source>
        <dbReference type="ARBA" id="ARBA00022723"/>
    </source>
</evidence>
<sequence>MAVNWYPIIDEEKCIGCFQCVDFCPHGVLAKADGKPKVVKPEDCVEFCRGCQKVCDQGAITYSGEN</sequence>
<keyword evidence="4" id="KW-0411">Iron-sulfur</keyword>